<feature type="signal peptide" evidence="7">
    <location>
        <begin position="1"/>
        <end position="19"/>
    </location>
</feature>
<comment type="function">
    <text evidence="7">Possible subunit of a heme lyase.</text>
</comment>
<evidence type="ECO:0000256" key="6">
    <source>
        <dbReference type="ARBA" id="ARBA00023004"/>
    </source>
</evidence>
<dbReference type="AlphaFoldDB" id="A0A850LFH2"/>
<dbReference type="InterPro" id="IPR005616">
    <property type="entry name" value="CcmH/CycL/Ccl2/NrfF_N"/>
</dbReference>
<keyword evidence="4 7" id="KW-0732">Signal</keyword>
<reference evidence="9 10" key="1">
    <citation type="journal article" date="2020" name="Proc. Natl. Acad. Sci. U.S.A.">
        <title>Ecological drivers of bacterial community assembly in synthetic phycospheres.</title>
        <authorList>
            <person name="Fu H."/>
            <person name="Uchimiya M."/>
            <person name="Gore J."/>
            <person name="Moran M.A."/>
        </authorList>
    </citation>
    <scope>NUCLEOTIDE SEQUENCE [LARGE SCALE GENOMIC DNA]</scope>
    <source>
        <strain evidence="9">HF-Din03</strain>
    </source>
</reference>
<comment type="similarity">
    <text evidence="1 7">Belongs to the CcmH/CycL/Ccl2/NrfF family.</text>
</comment>
<dbReference type="InterPro" id="IPR038297">
    <property type="entry name" value="CcmH/CycL/NrfF/Ccl2_sf"/>
</dbReference>
<dbReference type="CDD" id="cd16378">
    <property type="entry name" value="CcmH_N"/>
    <property type="match status" value="1"/>
</dbReference>
<evidence type="ECO:0000256" key="1">
    <source>
        <dbReference type="ARBA" id="ARBA00010342"/>
    </source>
</evidence>
<feature type="transmembrane region" description="Helical" evidence="7">
    <location>
        <begin position="100"/>
        <end position="121"/>
    </location>
</feature>
<dbReference type="InterPro" id="IPR051263">
    <property type="entry name" value="C-type_cytochrome_biogenesis"/>
</dbReference>
<dbReference type="GO" id="GO:0005886">
    <property type="term" value="C:plasma membrane"/>
    <property type="evidence" value="ECO:0007669"/>
    <property type="project" value="TreeGrafter"/>
</dbReference>
<dbReference type="Pfam" id="PF03918">
    <property type="entry name" value="CcmH"/>
    <property type="match status" value="1"/>
</dbReference>
<name>A0A850LFH2_9RHOB</name>
<accession>A0A850LFH2</accession>
<dbReference type="Gene3D" id="1.10.8.640">
    <property type="entry name" value="Cytochrome C biogenesis protein"/>
    <property type="match status" value="1"/>
</dbReference>
<dbReference type="GO" id="GO:0017004">
    <property type="term" value="P:cytochrome complex assembly"/>
    <property type="evidence" value="ECO:0007669"/>
    <property type="project" value="UniProtKB-KW"/>
</dbReference>
<evidence type="ECO:0000256" key="3">
    <source>
        <dbReference type="ARBA" id="ARBA00022723"/>
    </source>
</evidence>
<dbReference type="PANTHER" id="PTHR47870">
    <property type="entry name" value="CYTOCHROME C-TYPE BIOGENESIS PROTEIN CCMH"/>
    <property type="match status" value="1"/>
</dbReference>
<keyword evidence="7" id="KW-1133">Transmembrane helix</keyword>
<comment type="caution">
    <text evidence="9">The sequence shown here is derived from an EMBL/GenBank/DDBJ whole genome shotgun (WGS) entry which is preliminary data.</text>
</comment>
<sequence length="150" mass="16595">MKRLMLILALIVMSFPAGAASVSEDPTEPRVRDLAVLLRCPVCQSENILDSHSSTAREMLVILRERIAEGMSDAEIFEFFRTRYGDYVLLSPPMTGPGRIVWLVPAGLVLLGLGVFMLILARHKRRAARELKDSVLMSPLDASGLKGMEL</sequence>
<proteinExistence type="inferred from homology"/>
<evidence type="ECO:0000256" key="2">
    <source>
        <dbReference type="ARBA" id="ARBA00022617"/>
    </source>
</evidence>
<keyword evidence="6 7" id="KW-0408">Iron</keyword>
<dbReference type="OMA" id="ALLLHWH"/>
<gene>
    <name evidence="9" type="ORF">HW564_07725</name>
</gene>
<keyword evidence="3 7" id="KW-0479">Metal-binding</keyword>
<keyword evidence="2 7" id="KW-0349">Heme</keyword>
<evidence type="ECO:0000256" key="7">
    <source>
        <dbReference type="RuleBase" id="RU364112"/>
    </source>
</evidence>
<dbReference type="Proteomes" id="UP000565723">
    <property type="component" value="Unassembled WGS sequence"/>
</dbReference>
<protein>
    <recommendedName>
        <fullName evidence="7">Cytochrome c-type biogenesis protein</fullName>
    </recommendedName>
</protein>
<feature type="chain" id="PRO_5033107317" description="Cytochrome c-type biogenesis protein" evidence="7">
    <location>
        <begin position="20"/>
        <end position="150"/>
    </location>
</feature>
<keyword evidence="7" id="KW-0812">Transmembrane</keyword>
<organism evidence="9 10">
    <name type="scientific">Ruegeria pomeroyi</name>
    <dbReference type="NCBI Taxonomy" id="89184"/>
    <lineage>
        <taxon>Bacteria</taxon>
        <taxon>Pseudomonadati</taxon>
        <taxon>Pseudomonadota</taxon>
        <taxon>Alphaproteobacteria</taxon>
        <taxon>Rhodobacterales</taxon>
        <taxon>Roseobacteraceae</taxon>
        <taxon>Ruegeria</taxon>
    </lineage>
</organism>
<dbReference type="RefSeq" id="WP_011241975.1">
    <property type="nucleotide sequence ID" value="NZ_JABXIY010000020.1"/>
</dbReference>
<keyword evidence="5" id="KW-0201">Cytochrome c-type biogenesis</keyword>
<keyword evidence="7" id="KW-0472">Membrane</keyword>
<dbReference type="GO" id="GO:0046872">
    <property type="term" value="F:metal ion binding"/>
    <property type="evidence" value="ECO:0007669"/>
    <property type="project" value="UniProtKB-KW"/>
</dbReference>
<evidence type="ECO:0000313" key="9">
    <source>
        <dbReference type="EMBL" id="NVK96801.1"/>
    </source>
</evidence>
<evidence type="ECO:0000259" key="8">
    <source>
        <dbReference type="Pfam" id="PF03918"/>
    </source>
</evidence>
<dbReference type="PANTHER" id="PTHR47870:SF1">
    <property type="entry name" value="CYTOCHROME C-TYPE BIOGENESIS PROTEIN CCMH"/>
    <property type="match status" value="1"/>
</dbReference>
<evidence type="ECO:0000256" key="5">
    <source>
        <dbReference type="ARBA" id="ARBA00022748"/>
    </source>
</evidence>
<feature type="domain" description="CcmH/CycL/Ccl2/NrfF N-terminal" evidence="8">
    <location>
        <begin position="7"/>
        <end position="129"/>
    </location>
</feature>
<evidence type="ECO:0000313" key="10">
    <source>
        <dbReference type="Proteomes" id="UP000565723"/>
    </source>
</evidence>
<evidence type="ECO:0000256" key="4">
    <source>
        <dbReference type="ARBA" id="ARBA00022729"/>
    </source>
</evidence>
<dbReference type="EMBL" id="JABXIY010000020">
    <property type="protein sequence ID" value="NVK96801.1"/>
    <property type="molecule type" value="Genomic_DNA"/>
</dbReference>